<accession>A0ACB8TPN3</accession>
<dbReference type="EMBL" id="MU274949">
    <property type="protein sequence ID" value="KAI0084013.1"/>
    <property type="molecule type" value="Genomic_DNA"/>
</dbReference>
<comment type="caution">
    <text evidence="1">The sequence shown here is derived from an EMBL/GenBank/DDBJ whole genome shotgun (WGS) entry which is preliminary data.</text>
</comment>
<name>A0ACB8TPN3_9APHY</name>
<organism evidence="1 2">
    <name type="scientific">Irpex rosettiformis</name>
    <dbReference type="NCBI Taxonomy" id="378272"/>
    <lineage>
        <taxon>Eukaryota</taxon>
        <taxon>Fungi</taxon>
        <taxon>Dikarya</taxon>
        <taxon>Basidiomycota</taxon>
        <taxon>Agaricomycotina</taxon>
        <taxon>Agaricomycetes</taxon>
        <taxon>Polyporales</taxon>
        <taxon>Irpicaceae</taxon>
        <taxon>Irpex</taxon>
    </lineage>
</organism>
<proteinExistence type="predicted"/>
<reference evidence="1" key="1">
    <citation type="journal article" date="2021" name="Environ. Microbiol.">
        <title>Gene family expansions and transcriptome signatures uncover fungal adaptations to wood decay.</title>
        <authorList>
            <person name="Hage H."/>
            <person name="Miyauchi S."/>
            <person name="Viragh M."/>
            <person name="Drula E."/>
            <person name="Min B."/>
            <person name="Chaduli D."/>
            <person name="Navarro D."/>
            <person name="Favel A."/>
            <person name="Norest M."/>
            <person name="Lesage-Meessen L."/>
            <person name="Balint B."/>
            <person name="Merenyi Z."/>
            <person name="de Eugenio L."/>
            <person name="Morin E."/>
            <person name="Martinez A.T."/>
            <person name="Baldrian P."/>
            <person name="Stursova M."/>
            <person name="Martinez M.J."/>
            <person name="Novotny C."/>
            <person name="Magnuson J.K."/>
            <person name="Spatafora J.W."/>
            <person name="Maurice S."/>
            <person name="Pangilinan J."/>
            <person name="Andreopoulos W."/>
            <person name="LaButti K."/>
            <person name="Hundley H."/>
            <person name="Na H."/>
            <person name="Kuo A."/>
            <person name="Barry K."/>
            <person name="Lipzen A."/>
            <person name="Henrissat B."/>
            <person name="Riley R."/>
            <person name="Ahrendt S."/>
            <person name="Nagy L.G."/>
            <person name="Grigoriev I.V."/>
            <person name="Martin F."/>
            <person name="Rosso M.N."/>
        </authorList>
    </citation>
    <scope>NUCLEOTIDE SEQUENCE</scope>
    <source>
        <strain evidence="1">CBS 384.51</strain>
    </source>
</reference>
<protein>
    <submittedName>
        <fullName evidence="1">Major facilitator superfamily domain-containing protein</fullName>
    </submittedName>
</protein>
<evidence type="ECO:0000313" key="1">
    <source>
        <dbReference type="EMBL" id="KAI0084013.1"/>
    </source>
</evidence>
<dbReference type="Proteomes" id="UP001055072">
    <property type="component" value="Unassembled WGS sequence"/>
</dbReference>
<sequence>MTSIVLTAPQQEFDDKEAAIVIQELPIPTSEEVSRRTSLEDKLPQYDAEDVQPIVEEWDGGWDAWSNVAGGWLAMAASFGVQNAYGVFQDFYTEAHTASPSSISWIGSIQLFLFTSMGIVSGKFVDRGYCRHTILIGSLLFTFSFFMLSIADTHQYYQLVLSQGVGMGLGGGLIYIPSLAVQSHRWRKRRSMAMGIVFSGSAIGGIIFPIMLNKLLSSGLGFAWTVRVAAFVVLGCLAVASLLLRPRVKASDTAQSMVSQLKVLFTDVPYMLLVSGAFISLIGVFYPYFYIQIFARTHGIPGSVGFYTLAILNTSSMFGRIIPNMLAPKYGVFNLLIFSGVGAAVVIFALFGISTTAGIVIFAILSGFMSGAYLSLIGVAITLHALSPAEIGLRMGLGFFFGALGALIGAPINGILLGDHTMWSKTLIFSGVSPVFRISDLAVCTSIPTYVGSIITQVTILGGLIPIVISRRIVVQERHTWLV</sequence>
<keyword evidence="2" id="KW-1185">Reference proteome</keyword>
<evidence type="ECO:0000313" key="2">
    <source>
        <dbReference type="Proteomes" id="UP001055072"/>
    </source>
</evidence>
<gene>
    <name evidence="1" type="ORF">BDY19DRAFT_899322</name>
</gene>